<comment type="similarity">
    <text evidence="1 10">Belongs to the GHMP kinase family. IspE subfamily.</text>
</comment>
<dbReference type="InterPro" id="IPR004424">
    <property type="entry name" value="IspE"/>
</dbReference>
<gene>
    <name evidence="10" type="primary">ispE</name>
    <name evidence="13" type="ORF">HPO_00700</name>
</gene>
<evidence type="ECO:0000259" key="11">
    <source>
        <dbReference type="Pfam" id="PF00288"/>
    </source>
</evidence>
<evidence type="ECO:0000256" key="3">
    <source>
        <dbReference type="ARBA" id="ARBA00017473"/>
    </source>
</evidence>
<dbReference type="PANTHER" id="PTHR43527">
    <property type="entry name" value="4-DIPHOSPHOCYTIDYL-2-C-METHYL-D-ERYTHRITOL KINASE, CHLOROPLASTIC"/>
    <property type="match status" value="1"/>
</dbReference>
<evidence type="ECO:0000259" key="12">
    <source>
        <dbReference type="Pfam" id="PF08544"/>
    </source>
</evidence>
<dbReference type="GO" id="GO:0005524">
    <property type="term" value="F:ATP binding"/>
    <property type="evidence" value="ECO:0007669"/>
    <property type="project" value="UniProtKB-UniRule"/>
</dbReference>
<keyword evidence="4 10" id="KW-0808">Transferase</keyword>
<keyword evidence="5 10" id="KW-0547">Nucleotide-binding</keyword>
<feature type="binding site" evidence="10">
    <location>
        <begin position="102"/>
        <end position="112"/>
    </location>
    <ligand>
        <name>ATP</name>
        <dbReference type="ChEBI" id="CHEBI:30616"/>
    </ligand>
</feature>
<dbReference type="InterPro" id="IPR036554">
    <property type="entry name" value="GHMP_kinase_C_sf"/>
</dbReference>
<feature type="domain" description="GHMP kinase C-terminal" evidence="12">
    <location>
        <begin position="209"/>
        <end position="267"/>
    </location>
</feature>
<evidence type="ECO:0000256" key="7">
    <source>
        <dbReference type="ARBA" id="ARBA00022840"/>
    </source>
</evidence>
<sequence>MTISETGLSGWAPAKVNLYLHVGPPKSNGRHDLDSLVVFADGRAADHLQAEPADTISLEVSGPRAAEAGTLEDNLVLKAARALQAASGTRQGARLTLQKWLPVAAGIGGGSSDAATALRLLTKLWDIDPAHAAAIAPRLGGDVPVALSGQPALMRGEGERVTPVPSLPPLDALLVNPGVPCPTGPVFRAHDEAGGGAGFAEIHPLPEFQDAKAVAAWLHEQRNDLEAPAIAMVPEIAEALTFLRAQPGVLLARMSGSGATCLALFEAIAFAERAMVVLRNDAARKHWWTAACRLGRAP</sequence>
<name>A0A062VP16_9PROT</name>
<comment type="function">
    <text evidence="10">Catalyzes the phosphorylation of the position 2 hydroxy group of 4-diphosphocytidyl-2C-methyl-D-erythritol.</text>
</comment>
<dbReference type="HAMAP" id="MF_00061">
    <property type="entry name" value="IspE"/>
    <property type="match status" value="1"/>
</dbReference>
<comment type="pathway">
    <text evidence="10">Isoprenoid biosynthesis; isopentenyl diphosphate biosynthesis via DXP pathway; isopentenyl diphosphate from 1-deoxy-D-xylulose 5-phosphate: step 3/6.</text>
</comment>
<dbReference type="Proteomes" id="UP000027100">
    <property type="component" value="Unassembled WGS sequence"/>
</dbReference>
<comment type="caution">
    <text evidence="13">The sequence shown here is derived from an EMBL/GenBank/DDBJ whole genome shotgun (WGS) entry which is preliminary data.</text>
</comment>
<dbReference type="EC" id="2.7.1.148" evidence="2 10"/>
<dbReference type="RefSeq" id="WP_035593244.1">
    <property type="nucleotide sequence ID" value="NZ_ARYM01000001.1"/>
</dbReference>
<dbReference type="STRING" id="1280954.HPO_00700"/>
<keyword evidence="14" id="KW-1185">Reference proteome</keyword>
<dbReference type="OrthoDB" id="9809438at2"/>
<dbReference type="EMBL" id="ARYM01000001">
    <property type="protein sequence ID" value="KDA00503.1"/>
    <property type="molecule type" value="Genomic_DNA"/>
</dbReference>
<dbReference type="GO" id="GO:0019288">
    <property type="term" value="P:isopentenyl diphosphate biosynthetic process, methylerythritol 4-phosphate pathway"/>
    <property type="evidence" value="ECO:0007669"/>
    <property type="project" value="UniProtKB-UniRule"/>
</dbReference>
<dbReference type="GO" id="GO:0050515">
    <property type="term" value="F:4-(cytidine 5'-diphospho)-2-C-methyl-D-erythritol kinase activity"/>
    <property type="evidence" value="ECO:0007669"/>
    <property type="project" value="UniProtKB-UniRule"/>
</dbReference>
<dbReference type="InterPro" id="IPR013750">
    <property type="entry name" value="GHMP_kinase_C_dom"/>
</dbReference>
<evidence type="ECO:0000256" key="6">
    <source>
        <dbReference type="ARBA" id="ARBA00022777"/>
    </source>
</evidence>
<dbReference type="PATRIC" id="fig|1280954.3.peg.145"/>
<feature type="active site" evidence="10">
    <location>
        <position position="15"/>
    </location>
</feature>
<dbReference type="UniPathway" id="UPA00056">
    <property type="reaction ID" value="UER00094"/>
</dbReference>
<accession>A0A062VP16</accession>
<dbReference type="PIRSF" id="PIRSF010376">
    <property type="entry name" value="IspE"/>
    <property type="match status" value="1"/>
</dbReference>
<evidence type="ECO:0000256" key="1">
    <source>
        <dbReference type="ARBA" id="ARBA00009684"/>
    </source>
</evidence>
<evidence type="ECO:0000256" key="8">
    <source>
        <dbReference type="ARBA" id="ARBA00023229"/>
    </source>
</evidence>
<dbReference type="Gene3D" id="3.30.70.890">
    <property type="entry name" value="GHMP kinase, C-terminal domain"/>
    <property type="match status" value="1"/>
</dbReference>
<evidence type="ECO:0000256" key="4">
    <source>
        <dbReference type="ARBA" id="ARBA00022679"/>
    </source>
</evidence>
<feature type="domain" description="GHMP kinase N-terminal" evidence="11">
    <location>
        <begin position="74"/>
        <end position="149"/>
    </location>
</feature>
<dbReference type="AlphaFoldDB" id="A0A062VP16"/>
<evidence type="ECO:0000256" key="5">
    <source>
        <dbReference type="ARBA" id="ARBA00022741"/>
    </source>
</evidence>
<keyword evidence="6 10" id="KW-0418">Kinase</keyword>
<dbReference type="Gene3D" id="3.30.230.10">
    <property type="match status" value="1"/>
</dbReference>
<dbReference type="GO" id="GO:0016114">
    <property type="term" value="P:terpenoid biosynthetic process"/>
    <property type="evidence" value="ECO:0007669"/>
    <property type="project" value="InterPro"/>
</dbReference>
<evidence type="ECO:0000313" key="13">
    <source>
        <dbReference type="EMBL" id="KDA00503.1"/>
    </source>
</evidence>
<evidence type="ECO:0000256" key="9">
    <source>
        <dbReference type="ARBA" id="ARBA00032554"/>
    </source>
</evidence>
<proteinExistence type="inferred from homology"/>
<dbReference type="Pfam" id="PF08544">
    <property type="entry name" value="GHMP_kinases_C"/>
    <property type="match status" value="1"/>
</dbReference>
<keyword evidence="7 10" id="KW-0067">ATP-binding</keyword>
<evidence type="ECO:0000313" key="14">
    <source>
        <dbReference type="Proteomes" id="UP000027100"/>
    </source>
</evidence>
<dbReference type="SUPFAM" id="SSF55060">
    <property type="entry name" value="GHMP Kinase, C-terminal domain"/>
    <property type="match status" value="1"/>
</dbReference>
<dbReference type="PANTHER" id="PTHR43527:SF2">
    <property type="entry name" value="4-DIPHOSPHOCYTIDYL-2-C-METHYL-D-ERYTHRITOL KINASE, CHLOROPLASTIC"/>
    <property type="match status" value="1"/>
</dbReference>
<dbReference type="SUPFAM" id="SSF54211">
    <property type="entry name" value="Ribosomal protein S5 domain 2-like"/>
    <property type="match status" value="1"/>
</dbReference>
<feature type="active site" evidence="10">
    <location>
        <position position="142"/>
    </location>
</feature>
<dbReference type="Pfam" id="PF00288">
    <property type="entry name" value="GHMP_kinases_N"/>
    <property type="match status" value="1"/>
</dbReference>
<evidence type="ECO:0000256" key="2">
    <source>
        <dbReference type="ARBA" id="ARBA00012052"/>
    </source>
</evidence>
<dbReference type="InterPro" id="IPR006204">
    <property type="entry name" value="GHMP_kinase_N_dom"/>
</dbReference>
<dbReference type="InterPro" id="IPR020568">
    <property type="entry name" value="Ribosomal_Su5_D2-typ_SF"/>
</dbReference>
<dbReference type="NCBIfam" id="NF011202">
    <property type="entry name" value="PRK14608.1"/>
    <property type="match status" value="1"/>
</dbReference>
<dbReference type="eggNOG" id="COG1947">
    <property type="taxonomic scope" value="Bacteria"/>
</dbReference>
<dbReference type="InterPro" id="IPR014721">
    <property type="entry name" value="Ribsml_uS5_D2-typ_fold_subgr"/>
</dbReference>
<evidence type="ECO:0000256" key="10">
    <source>
        <dbReference type="HAMAP-Rule" id="MF_00061"/>
    </source>
</evidence>
<comment type="catalytic activity">
    <reaction evidence="10">
        <text>4-CDP-2-C-methyl-D-erythritol + ATP = 4-CDP-2-C-methyl-D-erythritol 2-phosphate + ADP + H(+)</text>
        <dbReference type="Rhea" id="RHEA:18437"/>
        <dbReference type="ChEBI" id="CHEBI:15378"/>
        <dbReference type="ChEBI" id="CHEBI:30616"/>
        <dbReference type="ChEBI" id="CHEBI:57823"/>
        <dbReference type="ChEBI" id="CHEBI:57919"/>
        <dbReference type="ChEBI" id="CHEBI:456216"/>
        <dbReference type="EC" id="2.7.1.148"/>
    </reaction>
</comment>
<reference evidence="13 14" key="1">
    <citation type="journal article" date="2014" name="Antonie Van Leeuwenhoek">
        <title>Hyphomonas beringensis sp. nov. and Hyphomonas chukchiensis sp. nov., isolated from surface seawater of the Bering Sea and Chukchi Sea.</title>
        <authorList>
            <person name="Li C."/>
            <person name="Lai Q."/>
            <person name="Li G."/>
            <person name="Dong C."/>
            <person name="Wang J."/>
            <person name="Liao Y."/>
            <person name="Shao Z."/>
        </authorList>
    </citation>
    <scope>NUCLEOTIDE SEQUENCE [LARGE SCALE GENOMIC DNA]</scope>
    <source>
        <strain evidence="13 14">PS728</strain>
    </source>
</reference>
<keyword evidence="8 10" id="KW-0414">Isoprene biosynthesis</keyword>
<protein>
    <recommendedName>
        <fullName evidence="3 10">4-diphosphocytidyl-2-C-methyl-D-erythritol kinase</fullName>
        <shortName evidence="10">CMK</shortName>
        <ecNumber evidence="2 10">2.7.1.148</ecNumber>
    </recommendedName>
    <alternativeName>
        <fullName evidence="9 10">4-(cytidine-5'-diphospho)-2-C-methyl-D-erythritol kinase</fullName>
    </alternativeName>
</protein>
<organism evidence="13 14">
    <name type="scientific">Hyphomonas polymorpha PS728</name>
    <dbReference type="NCBI Taxonomy" id="1280954"/>
    <lineage>
        <taxon>Bacteria</taxon>
        <taxon>Pseudomonadati</taxon>
        <taxon>Pseudomonadota</taxon>
        <taxon>Alphaproteobacteria</taxon>
        <taxon>Hyphomonadales</taxon>
        <taxon>Hyphomonadaceae</taxon>
        <taxon>Hyphomonas</taxon>
    </lineage>
</organism>